<protein>
    <submittedName>
        <fullName evidence="1">Uncharacterized protein</fullName>
    </submittedName>
</protein>
<organism evidence="1">
    <name type="scientific">Zea mays</name>
    <name type="common">Maize</name>
    <dbReference type="NCBI Taxonomy" id="4577"/>
    <lineage>
        <taxon>Eukaryota</taxon>
        <taxon>Viridiplantae</taxon>
        <taxon>Streptophyta</taxon>
        <taxon>Embryophyta</taxon>
        <taxon>Tracheophyta</taxon>
        <taxon>Spermatophyta</taxon>
        <taxon>Magnoliopsida</taxon>
        <taxon>Liliopsida</taxon>
        <taxon>Poales</taxon>
        <taxon>Poaceae</taxon>
        <taxon>PACMAD clade</taxon>
        <taxon>Panicoideae</taxon>
        <taxon>Andropogonodae</taxon>
        <taxon>Andropogoneae</taxon>
        <taxon>Tripsacinae</taxon>
        <taxon>Zea</taxon>
    </lineage>
</organism>
<dbReference type="EMBL" id="EU972871">
    <property type="protein sequence ID" value="ACG44989.1"/>
    <property type="molecule type" value="mRNA"/>
</dbReference>
<proteinExistence type="evidence at transcript level"/>
<evidence type="ECO:0000313" key="1">
    <source>
        <dbReference type="EMBL" id="ACG44989.1"/>
    </source>
</evidence>
<sequence length="146" mass="16132">MEFAVSRPVVLVSGARSGSGHERCRARRFPVQFSRGFLLASALSQLRSAAPLVPCPWWCCGVATLCASRQPSWPQEQSTPYSSPSHDLALLLASPFIELIQHLPYPSHSPCLLEFPPWPVIVCARAQLRLITSVSFFDLVLASTWL</sequence>
<accession>B6U6K6</accession>
<dbReference type="AlphaFoldDB" id="B6U6K6"/>
<name>B6U6K6_MAIZE</name>
<reference evidence="1" key="1">
    <citation type="journal article" date="2009" name="Plant Mol. Biol.">
        <title>Insights into corn genes derived from large-scale cDNA sequencing.</title>
        <authorList>
            <person name="Alexandrov N.N."/>
            <person name="Brover V.V."/>
            <person name="Freidin S."/>
            <person name="Troukhan M.E."/>
            <person name="Tatarinova T.V."/>
            <person name="Zhang H."/>
            <person name="Swaller T.J."/>
            <person name="Lu Y.P."/>
            <person name="Bouck J."/>
            <person name="Flavell R.B."/>
            <person name="Feldmann K.A."/>
        </authorList>
    </citation>
    <scope>NUCLEOTIDE SEQUENCE</scope>
</reference>